<keyword evidence="1" id="KW-0238">DNA-binding</keyword>
<dbReference type="InterPro" id="IPR036390">
    <property type="entry name" value="WH_DNA-bd_sf"/>
</dbReference>
<dbReference type="InterPro" id="IPR036388">
    <property type="entry name" value="WH-like_DNA-bd_sf"/>
</dbReference>
<dbReference type="Gene3D" id="1.10.10.10">
    <property type="entry name" value="Winged helix-like DNA-binding domain superfamily/Winged helix DNA-binding domain"/>
    <property type="match status" value="1"/>
</dbReference>
<dbReference type="PROSITE" id="PS51197">
    <property type="entry name" value="HTH_RRF2_2"/>
    <property type="match status" value="1"/>
</dbReference>
<dbReference type="EMBL" id="JBHFNQ010000049">
    <property type="protein sequence ID" value="MFB2876377.1"/>
    <property type="molecule type" value="Genomic_DNA"/>
</dbReference>
<dbReference type="PANTHER" id="PTHR33221">
    <property type="entry name" value="WINGED HELIX-TURN-HELIX TRANSCRIPTIONAL REGULATOR, RRF2 FAMILY"/>
    <property type="match status" value="1"/>
</dbReference>
<evidence type="ECO:0000313" key="2">
    <source>
        <dbReference type="EMBL" id="MFB2876377.1"/>
    </source>
</evidence>
<dbReference type="NCBIfam" id="TIGR00738">
    <property type="entry name" value="rrf2_super"/>
    <property type="match status" value="1"/>
</dbReference>
<protein>
    <submittedName>
        <fullName evidence="2">Rrf2 family transcriptional regulator</fullName>
    </submittedName>
</protein>
<dbReference type="Proteomes" id="UP001576774">
    <property type="component" value="Unassembled WGS sequence"/>
</dbReference>
<dbReference type="PANTHER" id="PTHR33221:SF5">
    <property type="entry name" value="HTH-TYPE TRANSCRIPTIONAL REGULATOR ISCR"/>
    <property type="match status" value="1"/>
</dbReference>
<dbReference type="RefSeq" id="WP_413269514.1">
    <property type="nucleotide sequence ID" value="NZ_JBHFNQ010000049.1"/>
</dbReference>
<keyword evidence="3" id="KW-1185">Reference proteome</keyword>
<dbReference type="InterPro" id="IPR000944">
    <property type="entry name" value="Tscrpt_reg_Rrf2"/>
</dbReference>
<dbReference type="PROSITE" id="PS01332">
    <property type="entry name" value="HTH_RRF2_1"/>
    <property type="match status" value="1"/>
</dbReference>
<dbReference type="SUPFAM" id="SSF46785">
    <property type="entry name" value="Winged helix' DNA-binding domain"/>
    <property type="match status" value="1"/>
</dbReference>
<gene>
    <name evidence="2" type="ORF">ACE1CC_05745</name>
</gene>
<organism evidence="2 3">
    <name type="scientific">Floridaenema aerugineum BLCC-F46</name>
    <dbReference type="NCBI Taxonomy" id="3153654"/>
    <lineage>
        <taxon>Bacteria</taxon>
        <taxon>Bacillati</taxon>
        <taxon>Cyanobacteriota</taxon>
        <taxon>Cyanophyceae</taxon>
        <taxon>Oscillatoriophycideae</taxon>
        <taxon>Aerosakkonematales</taxon>
        <taxon>Aerosakkonemataceae</taxon>
        <taxon>Floridanema</taxon>
        <taxon>Floridanema aerugineum</taxon>
    </lineage>
</organism>
<evidence type="ECO:0000313" key="3">
    <source>
        <dbReference type="Proteomes" id="UP001576774"/>
    </source>
</evidence>
<dbReference type="Pfam" id="PF02082">
    <property type="entry name" value="Rrf2"/>
    <property type="match status" value="1"/>
</dbReference>
<name>A0ABV4X0R6_9CYAN</name>
<accession>A0ABV4X0R6</accession>
<comment type="caution">
    <text evidence="2">The sequence shown here is derived from an EMBL/GenBank/DDBJ whole genome shotgun (WGS) entry which is preliminary data.</text>
</comment>
<sequence>MLNFPLNNQSYSLIELSSKLEYALLALIELASQNTKKVPLTLSEITTKQPIPERYLEQVFTSLRRGGLVHSHRGSKGGYVLSREPWEITVLEVVISLEGEQKEKKRSDYCTLEKEAIYKVWQQANSASEAILSRYTLQDLCQLRDERKHNNPMYYI</sequence>
<reference evidence="2 3" key="1">
    <citation type="submission" date="2024-09" db="EMBL/GenBank/DDBJ databases">
        <title>Floridaenema gen nov. (Aerosakkonemataceae, Aerosakkonematales ord. nov., Cyanobacteria) from benthic tropical and subtropical fresh waters, with the description of four new species.</title>
        <authorList>
            <person name="Moretto J.A."/>
            <person name="Berthold D.E."/>
            <person name="Lefler F.W."/>
            <person name="Huang I.-S."/>
            <person name="Laughinghouse H. IV."/>
        </authorList>
    </citation>
    <scope>NUCLEOTIDE SEQUENCE [LARGE SCALE GENOMIC DNA]</scope>
    <source>
        <strain evidence="2 3">BLCC-F46</strain>
    </source>
</reference>
<proteinExistence type="predicted"/>
<evidence type="ECO:0000256" key="1">
    <source>
        <dbReference type="ARBA" id="ARBA00023125"/>
    </source>
</evidence>
<dbReference type="InterPro" id="IPR030489">
    <property type="entry name" value="TR_Rrf2-type_CS"/>
</dbReference>